<dbReference type="PROSITE" id="PS00888">
    <property type="entry name" value="CNMP_BINDING_1"/>
    <property type="match status" value="1"/>
</dbReference>
<dbReference type="InterPro" id="IPR003938">
    <property type="entry name" value="K_chnl_volt-dep_EAG/ELK/ERG"/>
</dbReference>
<evidence type="ECO:0000256" key="11">
    <source>
        <dbReference type="ARBA" id="ARBA00023303"/>
    </source>
</evidence>
<evidence type="ECO:0000259" key="13">
    <source>
        <dbReference type="PROSITE" id="PS50042"/>
    </source>
</evidence>
<dbReference type="InParanoid" id="C1E7E2"/>
<keyword evidence="15" id="KW-1185">Reference proteome</keyword>
<keyword evidence="10 12" id="KW-0472">Membrane</keyword>
<keyword evidence="7" id="KW-0630">Potassium</keyword>
<dbReference type="KEGG" id="mis:MICPUN_81532"/>
<evidence type="ECO:0000256" key="5">
    <source>
        <dbReference type="ARBA" id="ARBA00022826"/>
    </source>
</evidence>
<evidence type="ECO:0000256" key="3">
    <source>
        <dbReference type="ARBA" id="ARBA00022538"/>
    </source>
</evidence>
<dbReference type="Gene3D" id="1.10.287.70">
    <property type="match status" value="1"/>
</dbReference>
<dbReference type="Pfam" id="PF00520">
    <property type="entry name" value="Ion_trans"/>
    <property type="match status" value="1"/>
</dbReference>
<evidence type="ECO:0000256" key="8">
    <source>
        <dbReference type="ARBA" id="ARBA00022989"/>
    </source>
</evidence>
<keyword evidence="5" id="KW-0631">Potassium channel</keyword>
<dbReference type="InterPro" id="IPR018488">
    <property type="entry name" value="cNMP-bd_CS"/>
</dbReference>
<dbReference type="Gene3D" id="1.10.287.630">
    <property type="entry name" value="Helix hairpin bin"/>
    <property type="match status" value="1"/>
</dbReference>
<keyword evidence="3" id="KW-0633">Potassium transport</keyword>
<keyword evidence="11" id="KW-0407">Ion channel</keyword>
<dbReference type="GO" id="GO:0034702">
    <property type="term" value="C:monoatomic ion channel complex"/>
    <property type="evidence" value="ECO:0007669"/>
    <property type="project" value="UniProtKB-KW"/>
</dbReference>
<sequence>MENVHVFDAGWVEKVTRHPHWWVIHPFSLFRRRWDIVLMLCLWYVALCVPFVIGFEVQYEETSALYVVDRIVDCFFILDVAFNFLTGYTSQDHATIVMQPGKIARHYAKTWLVFDLIASVPVDLMLGNFVRVMKLLRLVKLFRMLRLNRILHRLERKMSIKYGLWQVIKFACVVLCLGHWLACAWYLMHTLESGWGERASTATGLKPTWVDALAESHGTEPLYHQSRWSQYLTCVYWAMTTMTTIGYGDIVPSNVDERILTVFAELMGSSVFLYGLTQVTGLIANINSSDVEFQKLMDVANEYFEFRQIPVPLRVKVREFFHYKRASSLFYGEKKLLAHVSDNIRAELQMWSLRRVLNKTPFLRDADEKFVKLIVHKLTRKIYGPREIVIREGDIADEMYFVAHGEVEILVGRTRIAYLDAG</sequence>
<dbReference type="Gene3D" id="2.60.120.10">
    <property type="entry name" value="Jelly Rolls"/>
    <property type="match status" value="1"/>
</dbReference>
<evidence type="ECO:0000313" key="14">
    <source>
        <dbReference type="EMBL" id="ACO63590.1"/>
    </source>
</evidence>
<evidence type="ECO:0000256" key="6">
    <source>
        <dbReference type="ARBA" id="ARBA00022882"/>
    </source>
</evidence>
<evidence type="ECO:0000256" key="1">
    <source>
        <dbReference type="ARBA" id="ARBA00004141"/>
    </source>
</evidence>
<evidence type="ECO:0000256" key="12">
    <source>
        <dbReference type="SAM" id="Phobius"/>
    </source>
</evidence>
<feature type="transmembrane region" description="Helical" evidence="12">
    <location>
        <begin position="36"/>
        <end position="59"/>
    </location>
</feature>
<evidence type="ECO:0000256" key="9">
    <source>
        <dbReference type="ARBA" id="ARBA00023065"/>
    </source>
</evidence>
<dbReference type="EMBL" id="CP001326">
    <property type="protein sequence ID" value="ACO63590.1"/>
    <property type="molecule type" value="Genomic_DNA"/>
</dbReference>
<organism evidence="14 15">
    <name type="scientific">Micromonas commoda (strain RCC299 / NOUM17 / CCMP2709)</name>
    <name type="common">Picoplanktonic green alga</name>
    <dbReference type="NCBI Taxonomy" id="296587"/>
    <lineage>
        <taxon>Eukaryota</taxon>
        <taxon>Viridiplantae</taxon>
        <taxon>Chlorophyta</taxon>
        <taxon>Mamiellophyceae</taxon>
        <taxon>Mamiellales</taxon>
        <taxon>Mamiellaceae</taxon>
        <taxon>Micromonas</taxon>
    </lineage>
</organism>
<dbReference type="FunFam" id="1.10.287.70:FF:000123">
    <property type="entry name" value="Potassium channel KAT3"/>
    <property type="match status" value="1"/>
</dbReference>
<feature type="transmembrane region" description="Helical" evidence="12">
    <location>
        <begin position="71"/>
        <end position="90"/>
    </location>
</feature>
<feature type="transmembrane region" description="Helical" evidence="12">
    <location>
        <begin position="110"/>
        <end position="130"/>
    </location>
</feature>
<dbReference type="eggNOG" id="KOG0498">
    <property type="taxonomic scope" value="Eukaryota"/>
</dbReference>
<dbReference type="GeneID" id="8243994"/>
<dbReference type="GO" id="GO:0005886">
    <property type="term" value="C:plasma membrane"/>
    <property type="evidence" value="ECO:0007669"/>
    <property type="project" value="TreeGrafter"/>
</dbReference>
<reference evidence="14 15" key="1">
    <citation type="journal article" date="2009" name="Science">
        <title>Green evolution and dynamic adaptations revealed by genomes of the marine picoeukaryotes Micromonas.</title>
        <authorList>
            <person name="Worden A.Z."/>
            <person name="Lee J.H."/>
            <person name="Mock T."/>
            <person name="Rouze P."/>
            <person name="Simmons M.P."/>
            <person name="Aerts A.L."/>
            <person name="Allen A.E."/>
            <person name="Cuvelier M.L."/>
            <person name="Derelle E."/>
            <person name="Everett M.V."/>
            <person name="Foulon E."/>
            <person name="Grimwood J."/>
            <person name="Gundlach H."/>
            <person name="Henrissat B."/>
            <person name="Napoli C."/>
            <person name="McDonald S.M."/>
            <person name="Parker M.S."/>
            <person name="Rombauts S."/>
            <person name="Salamov A."/>
            <person name="Von Dassow P."/>
            <person name="Badger J.H."/>
            <person name="Coutinho P.M."/>
            <person name="Demir E."/>
            <person name="Dubchak I."/>
            <person name="Gentemann C."/>
            <person name="Eikrem W."/>
            <person name="Gready J.E."/>
            <person name="John U."/>
            <person name="Lanier W."/>
            <person name="Lindquist E.A."/>
            <person name="Lucas S."/>
            <person name="Mayer K.F."/>
            <person name="Moreau H."/>
            <person name="Not F."/>
            <person name="Otillar R."/>
            <person name="Panaud O."/>
            <person name="Pangilinan J."/>
            <person name="Paulsen I."/>
            <person name="Piegu B."/>
            <person name="Poliakov A."/>
            <person name="Robbens S."/>
            <person name="Schmutz J."/>
            <person name="Toulza E."/>
            <person name="Wyss T."/>
            <person name="Zelensky A."/>
            <person name="Zhou K."/>
            <person name="Armbrust E.V."/>
            <person name="Bhattacharya D."/>
            <person name="Goodenough U.W."/>
            <person name="Van de Peer Y."/>
            <person name="Grigoriev I.V."/>
        </authorList>
    </citation>
    <scope>NUCLEOTIDE SEQUENCE [LARGE SCALE GENOMIC DNA]</scope>
    <source>
        <strain evidence="15">RCC299 / NOUM17</strain>
    </source>
</reference>
<name>C1E7E2_MICCC</name>
<keyword evidence="6" id="KW-0851">Voltage-gated channel</keyword>
<evidence type="ECO:0000256" key="2">
    <source>
        <dbReference type="ARBA" id="ARBA00022448"/>
    </source>
</evidence>
<dbReference type="InterPro" id="IPR050818">
    <property type="entry name" value="KCNH_animal-type"/>
</dbReference>
<feature type="domain" description="Cyclic nucleotide-binding" evidence="13">
    <location>
        <begin position="362"/>
        <end position="422"/>
    </location>
</feature>
<dbReference type="PROSITE" id="PS50042">
    <property type="entry name" value="CNMP_BINDING_3"/>
    <property type="match status" value="1"/>
</dbReference>
<accession>C1E7E2</accession>
<evidence type="ECO:0000256" key="7">
    <source>
        <dbReference type="ARBA" id="ARBA00022958"/>
    </source>
</evidence>
<keyword evidence="4 12" id="KW-0812">Transmembrane</keyword>
<dbReference type="Proteomes" id="UP000002009">
    <property type="component" value="Chromosome 5"/>
</dbReference>
<dbReference type="OMA" id="SHEGLCC"/>
<dbReference type="InterPro" id="IPR014710">
    <property type="entry name" value="RmlC-like_jellyroll"/>
</dbReference>
<keyword evidence="2" id="KW-0813">Transport</keyword>
<dbReference type="AlphaFoldDB" id="C1E7E2"/>
<dbReference type="GO" id="GO:0005249">
    <property type="term" value="F:voltage-gated potassium channel activity"/>
    <property type="evidence" value="ECO:0007669"/>
    <property type="project" value="InterPro"/>
</dbReference>
<dbReference type="OrthoDB" id="2019079at2759"/>
<evidence type="ECO:0000256" key="10">
    <source>
        <dbReference type="ARBA" id="ARBA00023136"/>
    </source>
</evidence>
<dbReference type="SUPFAM" id="SSF51206">
    <property type="entry name" value="cAMP-binding domain-like"/>
    <property type="match status" value="1"/>
</dbReference>
<evidence type="ECO:0000256" key="4">
    <source>
        <dbReference type="ARBA" id="ARBA00022692"/>
    </source>
</evidence>
<keyword evidence="9" id="KW-0406">Ion transport</keyword>
<dbReference type="PANTHER" id="PTHR10217">
    <property type="entry name" value="VOLTAGE AND LIGAND GATED POTASSIUM CHANNEL"/>
    <property type="match status" value="1"/>
</dbReference>
<dbReference type="GO" id="GO:0042391">
    <property type="term" value="P:regulation of membrane potential"/>
    <property type="evidence" value="ECO:0007669"/>
    <property type="project" value="TreeGrafter"/>
</dbReference>
<protein>
    <submittedName>
        <fullName evidence="14">Voltage-gated ion channel superfamily</fullName>
    </submittedName>
</protein>
<proteinExistence type="predicted"/>
<feature type="transmembrane region" description="Helical" evidence="12">
    <location>
        <begin position="162"/>
        <end position="188"/>
    </location>
</feature>
<dbReference type="SUPFAM" id="SSF81324">
    <property type="entry name" value="Voltage-gated potassium channels"/>
    <property type="match status" value="1"/>
</dbReference>
<gene>
    <name evidence="14" type="ORF">MICPUN_81532</name>
</gene>
<keyword evidence="8 12" id="KW-1133">Transmembrane helix</keyword>
<feature type="non-terminal residue" evidence="14">
    <location>
        <position position="422"/>
    </location>
</feature>
<dbReference type="RefSeq" id="XP_002502332.1">
    <property type="nucleotide sequence ID" value="XM_002502286.1"/>
</dbReference>
<dbReference type="PANTHER" id="PTHR10217:SF435">
    <property type="entry name" value="POTASSIUM VOLTAGE-GATED CHANNEL PROTEIN EAG"/>
    <property type="match status" value="1"/>
</dbReference>
<dbReference type="InterPro" id="IPR005821">
    <property type="entry name" value="Ion_trans_dom"/>
</dbReference>
<dbReference type="InterPro" id="IPR018490">
    <property type="entry name" value="cNMP-bd_dom_sf"/>
</dbReference>
<evidence type="ECO:0000313" key="15">
    <source>
        <dbReference type="Proteomes" id="UP000002009"/>
    </source>
</evidence>
<dbReference type="InterPro" id="IPR000595">
    <property type="entry name" value="cNMP-bd_dom"/>
</dbReference>
<comment type="subcellular location">
    <subcellularLocation>
        <location evidence="1">Membrane</location>
        <topology evidence="1">Multi-pass membrane protein</topology>
    </subcellularLocation>
</comment>
<dbReference type="CDD" id="cd00038">
    <property type="entry name" value="CAP_ED"/>
    <property type="match status" value="1"/>
</dbReference>
<dbReference type="PRINTS" id="PR01463">
    <property type="entry name" value="EAGCHANLFMLY"/>
</dbReference>